<organism evidence="1 2">
    <name type="scientific">Cudoniella acicularis</name>
    <dbReference type="NCBI Taxonomy" id="354080"/>
    <lineage>
        <taxon>Eukaryota</taxon>
        <taxon>Fungi</taxon>
        <taxon>Dikarya</taxon>
        <taxon>Ascomycota</taxon>
        <taxon>Pezizomycotina</taxon>
        <taxon>Leotiomycetes</taxon>
        <taxon>Helotiales</taxon>
        <taxon>Tricladiaceae</taxon>
        <taxon>Cudoniella</taxon>
    </lineage>
</organism>
<gene>
    <name evidence="1" type="ORF">G7Y89_g7673</name>
</gene>
<evidence type="ECO:0000313" key="2">
    <source>
        <dbReference type="Proteomes" id="UP000566819"/>
    </source>
</evidence>
<evidence type="ECO:0000313" key="1">
    <source>
        <dbReference type="EMBL" id="KAF4630459.1"/>
    </source>
</evidence>
<dbReference type="AlphaFoldDB" id="A0A8H4RKS2"/>
<name>A0A8H4RKS2_9HELO</name>
<reference evidence="1 2" key="1">
    <citation type="submission" date="2020-03" db="EMBL/GenBank/DDBJ databases">
        <title>Draft Genome Sequence of Cudoniella acicularis.</title>
        <authorList>
            <person name="Buettner E."/>
            <person name="Kellner H."/>
        </authorList>
    </citation>
    <scope>NUCLEOTIDE SEQUENCE [LARGE SCALE GENOMIC DNA]</scope>
    <source>
        <strain evidence="1 2">DSM 108380</strain>
    </source>
</reference>
<protein>
    <submittedName>
        <fullName evidence="1">Uncharacterized protein</fullName>
    </submittedName>
</protein>
<sequence length="124" mass="14006">MFTRKWLYSSIDNEENSEKLQSDPNDFETGVDILQRIVDYSGFGHNETEILATPNTKHNLNYATQGLWISQSTGKMDELGSEDKVIVQIPANELRTLISRVDNLQKDVAQLRKDNTALAGGYET</sequence>
<comment type="caution">
    <text evidence="1">The sequence shown here is derived from an EMBL/GenBank/DDBJ whole genome shotgun (WGS) entry which is preliminary data.</text>
</comment>
<dbReference type="Proteomes" id="UP000566819">
    <property type="component" value="Unassembled WGS sequence"/>
</dbReference>
<proteinExistence type="predicted"/>
<dbReference type="EMBL" id="JAAMPI010000547">
    <property type="protein sequence ID" value="KAF4630459.1"/>
    <property type="molecule type" value="Genomic_DNA"/>
</dbReference>
<accession>A0A8H4RKS2</accession>
<keyword evidence="2" id="KW-1185">Reference proteome</keyword>